<reference evidence="1 2" key="1">
    <citation type="submission" date="2019-01" db="EMBL/GenBank/DDBJ databases">
        <authorList>
            <person name="Ferrante I. M."/>
        </authorList>
    </citation>
    <scope>NUCLEOTIDE SEQUENCE [LARGE SCALE GENOMIC DNA]</scope>
    <source>
        <strain evidence="1 2">B856</strain>
    </source>
</reference>
<dbReference type="OrthoDB" id="10589182at2759"/>
<dbReference type="Proteomes" id="UP000291116">
    <property type="component" value="Unassembled WGS sequence"/>
</dbReference>
<proteinExistence type="predicted"/>
<name>A0A448YUD4_9STRA</name>
<dbReference type="EMBL" id="CAACVS010000001">
    <property type="protein sequence ID" value="VEU33369.1"/>
    <property type="molecule type" value="Genomic_DNA"/>
</dbReference>
<dbReference type="AlphaFoldDB" id="A0A448YUD4"/>
<accession>A0A448YUD4</accession>
<evidence type="ECO:0000313" key="2">
    <source>
        <dbReference type="Proteomes" id="UP000291116"/>
    </source>
</evidence>
<keyword evidence="2" id="KW-1185">Reference proteome</keyword>
<organism evidence="1 2">
    <name type="scientific">Pseudo-nitzschia multistriata</name>
    <dbReference type="NCBI Taxonomy" id="183589"/>
    <lineage>
        <taxon>Eukaryota</taxon>
        <taxon>Sar</taxon>
        <taxon>Stramenopiles</taxon>
        <taxon>Ochrophyta</taxon>
        <taxon>Bacillariophyta</taxon>
        <taxon>Bacillariophyceae</taxon>
        <taxon>Bacillariophycidae</taxon>
        <taxon>Bacillariales</taxon>
        <taxon>Bacillariaceae</taxon>
        <taxon>Pseudo-nitzschia</taxon>
    </lineage>
</organism>
<gene>
    <name evidence="1" type="ORF">PSNMU_V1.4_AUG-EV-PASAV3_0001710</name>
</gene>
<sequence length="261" mass="30525">MPPLNQNYVVDDLFVNHTVPTTRDGDQSAFCGKEPTIDDLTRQFTDYSEEKKSVSFHPRVQVASIPNRCDWSQQERAARWNSRDDYTRFQIDVLNTVYLLRNDPESIDDTSHTLRGAECRDPIATRRRRHTRREAQDVVFERQHIQRQVYDDPNRFVHLVASMYFQASKTSMRLALDAASQDEIDANKIRQEDKIRQEKLQKKDVNFLDKDWASVFSIDKDNNFLGSPPEYSFVDDDDECGFCILGETSDFDNSWLRAEII</sequence>
<protein>
    <submittedName>
        <fullName evidence="1">Uncharacterized protein</fullName>
    </submittedName>
</protein>
<evidence type="ECO:0000313" key="1">
    <source>
        <dbReference type="EMBL" id="VEU33369.1"/>
    </source>
</evidence>